<evidence type="ECO:0000313" key="2">
    <source>
        <dbReference type="EMBL" id="KYN33738.1"/>
    </source>
</evidence>
<organism evidence="2 3">
    <name type="scientific">Trachymyrmex septentrionalis</name>
    <dbReference type="NCBI Taxonomy" id="34720"/>
    <lineage>
        <taxon>Eukaryota</taxon>
        <taxon>Metazoa</taxon>
        <taxon>Ecdysozoa</taxon>
        <taxon>Arthropoda</taxon>
        <taxon>Hexapoda</taxon>
        <taxon>Insecta</taxon>
        <taxon>Pterygota</taxon>
        <taxon>Neoptera</taxon>
        <taxon>Endopterygota</taxon>
        <taxon>Hymenoptera</taxon>
        <taxon>Apocrita</taxon>
        <taxon>Aculeata</taxon>
        <taxon>Formicoidea</taxon>
        <taxon>Formicidae</taxon>
        <taxon>Myrmicinae</taxon>
        <taxon>Trachymyrmex</taxon>
    </lineage>
</organism>
<dbReference type="EMBL" id="KQ981897">
    <property type="protein sequence ID" value="KYN33738.1"/>
    <property type="molecule type" value="Genomic_DNA"/>
</dbReference>
<accession>A0A195EZT7</accession>
<gene>
    <name evidence="2" type="ORF">ALC56_11996</name>
</gene>
<keyword evidence="3" id="KW-1185">Reference proteome</keyword>
<dbReference type="AlphaFoldDB" id="A0A195EZT7"/>
<proteinExistence type="predicted"/>
<sequence length="93" mass="9964">MSETGHLPTDVESSDRDPGAVTLQPGPSPRPPALHLGLPGSPPNASVPSDSPHQETFYSPPASPGPPSDRRNTQMYFRAFNPPPPSSYSIEFR</sequence>
<protein>
    <submittedName>
        <fullName evidence="2">Uncharacterized protein</fullName>
    </submittedName>
</protein>
<evidence type="ECO:0000313" key="3">
    <source>
        <dbReference type="Proteomes" id="UP000078541"/>
    </source>
</evidence>
<dbReference type="Proteomes" id="UP000078541">
    <property type="component" value="Unassembled WGS sequence"/>
</dbReference>
<name>A0A195EZT7_9HYME</name>
<feature type="compositionally biased region" description="Polar residues" evidence="1">
    <location>
        <begin position="43"/>
        <end position="57"/>
    </location>
</feature>
<feature type="region of interest" description="Disordered" evidence="1">
    <location>
        <begin position="1"/>
        <end position="93"/>
    </location>
</feature>
<reference evidence="2 3" key="1">
    <citation type="submission" date="2016-03" db="EMBL/GenBank/DDBJ databases">
        <title>Trachymyrmex septentrionalis WGS genome.</title>
        <authorList>
            <person name="Nygaard S."/>
            <person name="Hu H."/>
            <person name="Boomsma J."/>
            <person name="Zhang G."/>
        </authorList>
    </citation>
    <scope>NUCLEOTIDE SEQUENCE [LARGE SCALE GENOMIC DNA]</scope>
    <source>
        <strain evidence="2">Tsep2-gDNA-1</strain>
        <tissue evidence="2">Whole body</tissue>
    </source>
</reference>
<evidence type="ECO:0000256" key="1">
    <source>
        <dbReference type="SAM" id="MobiDB-lite"/>
    </source>
</evidence>